<dbReference type="Proteomes" id="UP000195667">
    <property type="component" value="Unassembled WGS sequence"/>
</dbReference>
<evidence type="ECO:0000259" key="2">
    <source>
        <dbReference type="PROSITE" id="PS51752"/>
    </source>
</evidence>
<dbReference type="AlphaFoldDB" id="A0A1R4H633"/>
<feature type="domain" description="Jacalin-type lectin" evidence="2">
    <location>
        <begin position="215"/>
        <end position="354"/>
    </location>
</feature>
<gene>
    <name evidence="3" type="ORF">CRENPOLYSF1_200055</name>
</gene>
<dbReference type="SUPFAM" id="SSF49503">
    <property type="entry name" value="Cupredoxins"/>
    <property type="match status" value="3"/>
</dbReference>
<dbReference type="Pfam" id="PF07731">
    <property type="entry name" value="Cu-oxidase_2"/>
    <property type="match status" value="1"/>
</dbReference>
<dbReference type="Pfam" id="PF00394">
    <property type="entry name" value="Cu-oxidase"/>
    <property type="match status" value="1"/>
</dbReference>
<dbReference type="InterPro" id="IPR045087">
    <property type="entry name" value="Cu-oxidase_fam"/>
</dbReference>
<dbReference type="CDD" id="cd13891">
    <property type="entry name" value="CuRO_3_CotA_like"/>
    <property type="match status" value="1"/>
</dbReference>
<evidence type="ECO:0000256" key="1">
    <source>
        <dbReference type="SAM" id="SignalP"/>
    </source>
</evidence>
<dbReference type="Gene3D" id="2.60.40.420">
    <property type="entry name" value="Cupredoxins - blue copper proteins"/>
    <property type="match status" value="3"/>
</dbReference>
<dbReference type="CDD" id="cd13868">
    <property type="entry name" value="CuRO_2_CotA_like"/>
    <property type="match status" value="1"/>
</dbReference>
<dbReference type="Gene3D" id="2.100.10.30">
    <property type="entry name" value="Jacalin-like lectin domain"/>
    <property type="match status" value="1"/>
</dbReference>
<dbReference type="InterPro" id="IPR001229">
    <property type="entry name" value="Jacalin-like_lectin_dom"/>
</dbReference>
<dbReference type="Pfam" id="PF01419">
    <property type="entry name" value="Jacalin"/>
    <property type="match status" value="1"/>
</dbReference>
<dbReference type="OrthoDB" id="9757546at2"/>
<protein>
    <recommendedName>
        <fullName evidence="2">Jacalin-type lectin domain-containing protein</fullName>
    </recommendedName>
</protein>
<evidence type="ECO:0000313" key="4">
    <source>
        <dbReference type="Proteomes" id="UP000195667"/>
    </source>
</evidence>
<dbReference type="GO" id="GO:0005507">
    <property type="term" value="F:copper ion binding"/>
    <property type="evidence" value="ECO:0007669"/>
    <property type="project" value="InterPro"/>
</dbReference>
<feature type="chain" id="PRO_5013363176" description="Jacalin-type lectin domain-containing protein" evidence="1">
    <location>
        <begin position="22"/>
        <end position="1068"/>
    </location>
</feature>
<accession>A0A1R4H633</accession>
<name>A0A1R4H633_9GAMM</name>
<dbReference type="InterPro" id="IPR011706">
    <property type="entry name" value="Cu-oxidase_C"/>
</dbReference>
<dbReference type="PANTHER" id="PTHR48267">
    <property type="entry name" value="CUPREDOXIN SUPERFAMILY PROTEIN"/>
    <property type="match status" value="1"/>
</dbReference>
<dbReference type="InterPro" id="IPR008972">
    <property type="entry name" value="Cupredoxin"/>
</dbReference>
<dbReference type="PANTHER" id="PTHR48267:SF1">
    <property type="entry name" value="BILIRUBIN OXIDASE"/>
    <property type="match status" value="1"/>
</dbReference>
<keyword evidence="4" id="KW-1185">Reference proteome</keyword>
<dbReference type="SMART" id="SM00915">
    <property type="entry name" value="Jacalin"/>
    <property type="match status" value="1"/>
</dbReference>
<dbReference type="InterPro" id="IPR036404">
    <property type="entry name" value="Jacalin-like_lectin_dom_sf"/>
</dbReference>
<keyword evidence="1" id="KW-0732">Signal</keyword>
<organism evidence="3 4">
    <name type="scientific">Crenothrix polyspora</name>
    <dbReference type="NCBI Taxonomy" id="360316"/>
    <lineage>
        <taxon>Bacteria</taxon>
        <taxon>Pseudomonadati</taxon>
        <taxon>Pseudomonadota</taxon>
        <taxon>Gammaproteobacteria</taxon>
        <taxon>Methylococcales</taxon>
        <taxon>Crenotrichaceae</taxon>
        <taxon>Crenothrix</taxon>
    </lineage>
</organism>
<dbReference type="InterPro" id="IPR001117">
    <property type="entry name" value="Cu-oxidase_2nd"/>
</dbReference>
<dbReference type="RefSeq" id="WP_087143074.1">
    <property type="nucleotide sequence ID" value="NZ_FUKI01000094.1"/>
</dbReference>
<dbReference type="PROSITE" id="PS51752">
    <property type="entry name" value="JACALIN_LECTIN"/>
    <property type="match status" value="1"/>
</dbReference>
<feature type="signal peptide" evidence="1">
    <location>
        <begin position="1"/>
        <end position="21"/>
    </location>
</feature>
<dbReference type="EMBL" id="FUKI01000094">
    <property type="protein sequence ID" value="SJM91713.1"/>
    <property type="molecule type" value="Genomic_DNA"/>
</dbReference>
<sequence>MLKNIALASTLILLSINTALAALSWNFKSDIRAELSPTQKGVWGFMQNIPGNTKPAKYTLLPTYQSNCDLTRWHVPRDPNFSCWQDIKSEAVIGTPTKGTFYLYMIPGKDNQLILRWQSPIAGNVSMTGRVTDTDDGLINCNKGGHDGIKWFLRTETAILKQGVIANGKGASFAIPRLPVKKAARLYVVIDKGKNNWCDSTDVDWSIKQLTTVTPPAPTVFGAAGGIAFTDKVASTQTLTGIALRTQWWITSIQGLTNGRALPVHGTSSSGARTVVKWPANEYLVRAYGTYGDYLGKISFVTNTGKVLGPYGDADAKTSPKKFDLKVPAGNQIVGFKGRANTKILYAIGLIYRKAALPPAVVAPDLAVTLAQPFPPLTATALSEITVTIKNLGTSTAKAPLTLTMPMTTGIETPIKFARNVDAWVCITNNATKKLTCTSSKTIAGHGKETFKLAVAPTNSMAGKKIGAFKVTVSTVAGEKNITNNTALLIPAGTVKKLSLPGIKDDTYSKLLLNPAMIRKAAFSLPLTNLLAPHYQFKPDTKTYSGSDFYKLNIDRIKTHILPPGFPATTVDAYGDCDCMETFSYPAHTIIANSTLDKRGKQTLIQFNDNRDVTTHLLPLDASIHGADRAEPQIRSVVHLHGFKQVDEKSDGYPEAWKSPLGKKGEDFVNSESGHSVPHNPDPFVQQNKQAASLLWFHDHTLGITRLNVYAGLAGLYVLRDNNEQAMIDNGSLPSGAYEIPLALQDRMFHTDGSLAYPDRNPEIKSAPKLSMLPEFFGKVIVVNGIAWPYLEVEPRKYRFRLLNGSNARFYSLTLSNSAGFYVLGTEGGFLPAPVPTKSLTIGPGERYDFVIDFSAAAHNQTIILKNSANSPYPDGDDKVTAGLDDQIIQFRVTQPLSSVPRKSLPTRLRLPDTTVLKPVKTHQVLLAETVDPHGRVLPILGTVKEGIKHWMAPPTEVPKAFTTETWEIYNHTVDAHPVHLHGGHFKIIDRRTFSADDNDLKGLTHIKLSTVLEPKIPYEQTWKDTVIAWPGQMTRINVKFENAGLFVWHCHILEHEDHDMMRPLSVQ</sequence>
<dbReference type="SUPFAM" id="SSF51101">
    <property type="entry name" value="Mannose-binding lectins"/>
    <property type="match status" value="1"/>
</dbReference>
<reference evidence="4" key="1">
    <citation type="submission" date="2017-02" db="EMBL/GenBank/DDBJ databases">
        <authorList>
            <person name="Daims H."/>
        </authorList>
    </citation>
    <scope>NUCLEOTIDE SEQUENCE [LARGE SCALE GENOMIC DNA]</scope>
</reference>
<proteinExistence type="predicted"/>
<evidence type="ECO:0000313" key="3">
    <source>
        <dbReference type="EMBL" id="SJM91713.1"/>
    </source>
</evidence>
<dbReference type="GO" id="GO:0016491">
    <property type="term" value="F:oxidoreductase activity"/>
    <property type="evidence" value="ECO:0007669"/>
    <property type="project" value="InterPro"/>
</dbReference>